<organism evidence="6 7">
    <name type="scientific">Phanerochaete sordida</name>
    <dbReference type="NCBI Taxonomy" id="48140"/>
    <lineage>
        <taxon>Eukaryota</taxon>
        <taxon>Fungi</taxon>
        <taxon>Dikarya</taxon>
        <taxon>Basidiomycota</taxon>
        <taxon>Agaricomycotina</taxon>
        <taxon>Agaricomycetes</taxon>
        <taxon>Polyporales</taxon>
        <taxon>Phanerochaetaceae</taxon>
        <taxon>Phanerochaete</taxon>
    </lineage>
</organism>
<keyword evidence="7" id="KW-1185">Reference proteome</keyword>
<comment type="caution">
    <text evidence="6">The sequence shown here is derived from an EMBL/GenBank/DDBJ whole genome shotgun (WGS) entry which is preliminary data.</text>
</comment>
<protein>
    <submittedName>
        <fullName evidence="6">Aldehyde dehydrogenase</fullName>
    </submittedName>
</protein>
<evidence type="ECO:0000256" key="3">
    <source>
        <dbReference type="PROSITE-ProRule" id="PRU10007"/>
    </source>
</evidence>
<dbReference type="Gene3D" id="3.40.309.10">
    <property type="entry name" value="Aldehyde Dehydrogenase, Chain A, domain 2"/>
    <property type="match status" value="1"/>
</dbReference>
<accession>A0A9P3G961</accession>
<feature type="domain" description="Aldehyde dehydrogenase" evidence="5">
    <location>
        <begin position="33"/>
        <end position="492"/>
    </location>
</feature>
<dbReference type="PROSITE" id="PS00687">
    <property type="entry name" value="ALDEHYDE_DEHYDR_GLU"/>
    <property type="match status" value="1"/>
</dbReference>
<dbReference type="InterPro" id="IPR016163">
    <property type="entry name" value="Ald_DH_C"/>
</dbReference>
<dbReference type="EMBL" id="BPQB01000017">
    <property type="protein sequence ID" value="GJE90576.1"/>
    <property type="molecule type" value="Genomic_DNA"/>
</dbReference>
<dbReference type="FunFam" id="3.40.605.10:FF:000007">
    <property type="entry name" value="NAD/NADP-dependent betaine aldehyde dehydrogenase"/>
    <property type="match status" value="1"/>
</dbReference>
<dbReference type="InterPro" id="IPR015590">
    <property type="entry name" value="Aldehyde_DH_dom"/>
</dbReference>
<dbReference type="InterPro" id="IPR016162">
    <property type="entry name" value="Ald_DH_N"/>
</dbReference>
<evidence type="ECO:0000313" key="7">
    <source>
        <dbReference type="Proteomes" id="UP000703269"/>
    </source>
</evidence>
<dbReference type="PANTHER" id="PTHR11699">
    <property type="entry name" value="ALDEHYDE DEHYDROGENASE-RELATED"/>
    <property type="match status" value="1"/>
</dbReference>
<dbReference type="GO" id="GO:0004030">
    <property type="term" value="F:aldehyde dehydrogenase [NAD(P)+] activity"/>
    <property type="evidence" value="ECO:0007669"/>
    <property type="project" value="UniProtKB-ARBA"/>
</dbReference>
<evidence type="ECO:0000256" key="4">
    <source>
        <dbReference type="RuleBase" id="RU003345"/>
    </source>
</evidence>
<gene>
    <name evidence="6" type="ORF">PsYK624_067190</name>
</gene>
<evidence type="ECO:0000313" key="6">
    <source>
        <dbReference type="EMBL" id="GJE90576.1"/>
    </source>
</evidence>
<dbReference type="InterPro" id="IPR016160">
    <property type="entry name" value="Ald_DH_CS_CYS"/>
</dbReference>
<keyword evidence="2 4" id="KW-0560">Oxidoreductase</keyword>
<dbReference type="Pfam" id="PF00171">
    <property type="entry name" value="Aldedh"/>
    <property type="match status" value="1"/>
</dbReference>
<feature type="active site" evidence="3">
    <location>
        <position position="269"/>
    </location>
</feature>
<evidence type="ECO:0000256" key="2">
    <source>
        <dbReference type="ARBA" id="ARBA00023002"/>
    </source>
</evidence>
<evidence type="ECO:0000256" key="1">
    <source>
        <dbReference type="ARBA" id="ARBA00009986"/>
    </source>
</evidence>
<proteinExistence type="inferred from homology"/>
<comment type="similarity">
    <text evidence="1 4">Belongs to the aldehyde dehydrogenase family.</text>
</comment>
<dbReference type="PROSITE" id="PS00070">
    <property type="entry name" value="ALDEHYDE_DEHYDR_CYS"/>
    <property type="match status" value="1"/>
</dbReference>
<dbReference type="InterPro" id="IPR016161">
    <property type="entry name" value="Ald_DH/histidinol_DH"/>
</dbReference>
<dbReference type="Gene3D" id="3.40.605.10">
    <property type="entry name" value="Aldehyde Dehydrogenase, Chain A, domain 1"/>
    <property type="match status" value="1"/>
</dbReference>
<reference evidence="6 7" key="1">
    <citation type="submission" date="2021-08" db="EMBL/GenBank/DDBJ databases">
        <title>Draft Genome Sequence of Phanerochaete sordida strain YK-624.</title>
        <authorList>
            <person name="Mori T."/>
            <person name="Dohra H."/>
            <person name="Suzuki T."/>
            <person name="Kawagishi H."/>
            <person name="Hirai H."/>
        </authorList>
    </citation>
    <scope>NUCLEOTIDE SEQUENCE [LARGE SCALE GENOMIC DNA]</scope>
    <source>
        <strain evidence="6 7">YK-624</strain>
    </source>
</reference>
<dbReference type="InterPro" id="IPR029510">
    <property type="entry name" value="Ald_DH_CS_GLU"/>
</dbReference>
<dbReference type="FunFam" id="3.40.605.10:FF:000026">
    <property type="entry name" value="Aldehyde dehydrogenase, putative"/>
    <property type="match status" value="1"/>
</dbReference>
<dbReference type="AlphaFoldDB" id="A0A9P3G961"/>
<name>A0A9P3G961_9APHY</name>
<sequence>MAATFSTTIDSETFKGSVSVNTGLFIGGKFVEAIKQTTIDLHNPADGSVVTQVSLAGKEDIDAAVDAAHAALNSSWGAHVPAHTRAKLLHKLADLVESHVDELAALECLNAGRNYLQAKNHDILDVSANLRYYAGWADKHHGQTVETADGRLAYTRHEPIGVCGIIVPWNFPIMLTMWKVAPALATGNCVVLKPSELTPLTALKLAALVHEAGFPAGVLNVVPGTGAGAGQALTEHMRVGKVSFTGSTATGRAVMAAAARSNLKRVTLELGGKSPAIVFDDADLAVSVPEILKSLFAHSGQVCVAGTRVYIQEGIYDTLVPILVGALGAFALGDGFDPKAVAGPLVSQTQLDRVLGYIEAGKAAGATLLAGGSRLDRPGYFVAPTLFTDVPPTASIMTEEIFGPVGVLVKFTTEAEALALANASDYGLTSQVYTQHLERAVRVTRALQAGNAFVNMFSMLCPQMPFGGTKQSGFGKHLGQAALDEYTILKAVHIRVGAA</sequence>
<dbReference type="OrthoDB" id="310895at2759"/>
<dbReference type="Proteomes" id="UP000703269">
    <property type="component" value="Unassembled WGS sequence"/>
</dbReference>
<dbReference type="SUPFAM" id="SSF53720">
    <property type="entry name" value="ALDH-like"/>
    <property type="match status" value="1"/>
</dbReference>
<evidence type="ECO:0000259" key="5">
    <source>
        <dbReference type="Pfam" id="PF00171"/>
    </source>
</evidence>
<dbReference type="FunFam" id="3.40.309.10:FF:000012">
    <property type="entry name" value="Betaine aldehyde dehydrogenase"/>
    <property type="match status" value="1"/>
</dbReference>